<accession>A0A523QKB4</accession>
<keyword evidence="2" id="KW-0862">Zinc</keyword>
<evidence type="ECO:0000313" key="5">
    <source>
        <dbReference type="EMBL" id="TES86172.1"/>
    </source>
</evidence>
<dbReference type="Pfam" id="PF08240">
    <property type="entry name" value="ADH_N"/>
    <property type="match status" value="1"/>
</dbReference>
<protein>
    <recommendedName>
        <fullName evidence="4">Alcohol dehydrogenase-like N-terminal domain-containing protein</fullName>
    </recommendedName>
</protein>
<dbReference type="SUPFAM" id="SSF50129">
    <property type="entry name" value="GroES-like"/>
    <property type="match status" value="1"/>
</dbReference>
<evidence type="ECO:0000256" key="3">
    <source>
        <dbReference type="ARBA" id="ARBA00023002"/>
    </source>
</evidence>
<evidence type="ECO:0000313" key="6">
    <source>
        <dbReference type="Proteomes" id="UP000320781"/>
    </source>
</evidence>
<dbReference type="PANTHER" id="PTHR43401:SF2">
    <property type="entry name" value="L-THREONINE 3-DEHYDROGENASE"/>
    <property type="match status" value="1"/>
</dbReference>
<dbReference type="InterPro" id="IPR036291">
    <property type="entry name" value="NAD(P)-bd_dom_sf"/>
</dbReference>
<dbReference type="EMBL" id="SOKU01000123">
    <property type="protein sequence ID" value="TES86172.1"/>
    <property type="molecule type" value="Genomic_DNA"/>
</dbReference>
<evidence type="ECO:0000259" key="4">
    <source>
        <dbReference type="Pfam" id="PF08240"/>
    </source>
</evidence>
<dbReference type="Proteomes" id="UP000320781">
    <property type="component" value="Unassembled WGS sequence"/>
</dbReference>
<feature type="non-terminal residue" evidence="5">
    <location>
        <position position="200"/>
    </location>
</feature>
<dbReference type="InterPro" id="IPR013154">
    <property type="entry name" value="ADH-like_N"/>
</dbReference>
<dbReference type="GO" id="GO:0008270">
    <property type="term" value="F:zinc ion binding"/>
    <property type="evidence" value="ECO:0007669"/>
    <property type="project" value="InterPro"/>
</dbReference>
<dbReference type="PROSITE" id="PS00059">
    <property type="entry name" value="ADH_ZINC"/>
    <property type="match status" value="1"/>
</dbReference>
<evidence type="ECO:0000256" key="1">
    <source>
        <dbReference type="ARBA" id="ARBA00022723"/>
    </source>
</evidence>
<name>A0A523QKB4_UNCAE</name>
<dbReference type="PANTHER" id="PTHR43401">
    <property type="entry name" value="L-THREONINE 3-DEHYDROGENASE"/>
    <property type="match status" value="1"/>
</dbReference>
<dbReference type="SUPFAM" id="SSF51735">
    <property type="entry name" value="NAD(P)-binding Rossmann-fold domains"/>
    <property type="match status" value="1"/>
</dbReference>
<keyword evidence="1" id="KW-0479">Metal-binding</keyword>
<sequence>MKAAILKEIGKIEVEEVKVPKCIPQSILIKVEVSALCGSDIRAFRTGRKQLSLPQIMGHEIVGTVVQIGRDAPDVQEGDRLAVVPSIPCGQCRICKRGLSPDLCPNHLSIGFAYPGGFAEYMLIPPMAVRSRSYVPVPDTLDFETAVLAEPLGCVIHGQNLVRTSVGDRVVVIGAGPIGCMHALVARHHGAGQVILMQRS</sequence>
<dbReference type="GO" id="GO:0016491">
    <property type="term" value="F:oxidoreductase activity"/>
    <property type="evidence" value="ECO:0007669"/>
    <property type="project" value="UniProtKB-KW"/>
</dbReference>
<dbReference type="InterPro" id="IPR011032">
    <property type="entry name" value="GroES-like_sf"/>
</dbReference>
<evidence type="ECO:0000256" key="2">
    <source>
        <dbReference type="ARBA" id="ARBA00022833"/>
    </source>
</evidence>
<comment type="caution">
    <text evidence="5">The sequence shown here is derived from an EMBL/GenBank/DDBJ whole genome shotgun (WGS) entry which is preliminary data.</text>
</comment>
<reference evidence="5 6" key="1">
    <citation type="submission" date="2019-03" db="EMBL/GenBank/DDBJ databases">
        <title>Metabolic potential of uncultured bacteria and archaea associated with petroleum seepage in deep-sea sediments.</title>
        <authorList>
            <person name="Dong X."/>
            <person name="Hubert C."/>
        </authorList>
    </citation>
    <scope>NUCLEOTIDE SEQUENCE [LARGE SCALE GENOMIC DNA]</scope>
    <source>
        <strain evidence="5">E44_bin92</strain>
    </source>
</reference>
<dbReference type="Gene3D" id="3.40.50.720">
    <property type="entry name" value="NAD(P)-binding Rossmann-like Domain"/>
    <property type="match status" value="1"/>
</dbReference>
<dbReference type="InterPro" id="IPR002328">
    <property type="entry name" value="ADH_Zn_CS"/>
</dbReference>
<dbReference type="AlphaFoldDB" id="A0A523QKB4"/>
<dbReference type="Gene3D" id="3.90.180.10">
    <property type="entry name" value="Medium-chain alcohol dehydrogenases, catalytic domain"/>
    <property type="match status" value="1"/>
</dbReference>
<gene>
    <name evidence="5" type="ORF">E3J95_02595</name>
</gene>
<organism evidence="5 6">
    <name type="scientific">Aerophobetes bacterium</name>
    <dbReference type="NCBI Taxonomy" id="2030807"/>
    <lineage>
        <taxon>Bacteria</taxon>
        <taxon>Candidatus Aerophobota</taxon>
    </lineage>
</organism>
<keyword evidence="3" id="KW-0560">Oxidoreductase</keyword>
<proteinExistence type="predicted"/>
<feature type="domain" description="Alcohol dehydrogenase-like N-terminal" evidence="4">
    <location>
        <begin position="24"/>
        <end position="126"/>
    </location>
</feature>
<dbReference type="InterPro" id="IPR050129">
    <property type="entry name" value="Zn_alcohol_dh"/>
</dbReference>